<proteinExistence type="predicted"/>
<dbReference type="EMBL" id="CM042886">
    <property type="protein sequence ID" value="KAI4342366.1"/>
    <property type="molecule type" value="Genomic_DNA"/>
</dbReference>
<protein>
    <submittedName>
        <fullName evidence="1">Uncharacterized protein</fullName>
    </submittedName>
</protein>
<dbReference type="Proteomes" id="UP001057402">
    <property type="component" value="Chromosome 7"/>
</dbReference>
<sequence>MELKEPTTTRTHRMHTSTHTHLCRNASQINQQGEKRSMIRLRVASEMVVISVFLRTRTTPLPALFLLPTSSSSTSSLWGWFLDLDSRNPHSLTFSESLAGSFSIIPTSTDILLQKREEFGN</sequence>
<keyword evidence="2" id="KW-1185">Reference proteome</keyword>
<organism evidence="1 2">
    <name type="scientific">Melastoma candidum</name>
    <dbReference type="NCBI Taxonomy" id="119954"/>
    <lineage>
        <taxon>Eukaryota</taxon>
        <taxon>Viridiplantae</taxon>
        <taxon>Streptophyta</taxon>
        <taxon>Embryophyta</taxon>
        <taxon>Tracheophyta</taxon>
        <taxon>Spermatophyta</taxon>
        <taxon>Magnoliopsida</taxon>
        <taxon>eudicotyledons</taxon>
        <taxon>Gunneridae</taxon>
        <taxon>Pentapetalae</taxon>
        <taxon>rosids</taxon>
        <taxon>malvids</taxon>
        <taxon>Myrtales</taxon>
        <taxon>Melastomataceae</taxon>
        <taxon>Melastomatoideae</taxon>
        <taxon>Melastomateae</taxon>
        <taxon>Melastoma</taxon>
    </lineage>
</organism>
<reference evidence="2" key="1">
    <citation type="journal article" date="2023" name="Front. Plant Sci.">
        <title>Chromosomal-level genome assembly of Melastoma candidum provides insights into trichome evolution.</title>
        <authorList>
            <person name="Zhong Y."/>
            <person name="Wu W."/>
            <person name="Sun C."/>
            <person name="Zou P."/>
            <person name="Liu Y."/>
            <person name="Dai S."/>
            <person name="Zhou R."/>
        </authorList>
    </citation>
    <scope>NUCLEOTIDE SEQUENCE [LARGE SCALE GENOMIC DNA]</scope>
</reference>
<gene>
    <name evidence="1" type="ORF">MLD38_027004</name>
</gene>
<name>A0ACB9P1W8_9MYRT</name>
<evidence type="ECO:0000313" key="2">
    <source>
        <dbReference type="Proteomes" id="UP001057402"/>
    </source>
</evidence>
<accession>A0ACB9P1W8</accession>
<comment type="caution">
    <text evidence="1">The sequence shown here is derived from an EMBL/GenBank/DDBJ whole genome shotgun (WGS) entry which is preliminary data.</text>
</comment>
<evidence type="ECO:0000313" key="1">
    <source>
        <dbReference type="EMBL" id="KAI4342366.1"/>
    </source>
</evidence>